<sequence>MNGGLMTQAHIDIESDSAGTGWHQILLLLLCLSGSLDKWPPAIAPLLDTWIIG</sequence>
<comment type="caution">
    <text evidence="1">The sequence shown here is derived from an EMBL/GenBank/DDBJ whole genome shotgun (WGS) entry which is preliminary data.</text>
</comment>
<dbReference type="Proteomes" id="UP001196413">
    <property type="component" value="Unassembled WGS sequence"/>
</dbReference>
<evidence type="ECO:0000313" key="2">
    <source>
        <dbReference type="Proteomes" id="UP001196413"/>
    </source>
</evidence>
<gene>
    <name evidence="1" type="ORF">KIN20_026034</name>
</gene>
<protein>
    <submittedName>
        <fullName evidence="1">Uncharacterized protein</fullName>
    </submittedName>
</protein>
<evidence type="ECO:0000313" key="1">
    <source>
        <dbReference type="EMBL" id="KAJ1365639.1"/>
    </source>
</evidence>
<accession>A0AAD5NDL1</accession>
<dbReference type="EMBL" id="JAHQIW010005320">
    <property type="protein sequence ID" value="KAJ1365639.1"/>
    <property type="molecule type" value="Genomic_DNA"/>
</dbReference>
<organism evidence="1 2">
    <name type="scientific">Parelaphostrongylus tenuis</name>
    <name type="common">Meningeal worm</name>
    <dbReference type="NCBI Taxonomy" id="148309"/>
    <lineage>
        <taxon>Eukaryota</taxon>
        <taxon>Metazoa</taxon>
        <taxon>Ecdysozoa</taxon>
        <taxon>Nematoda</taxon>
        <taxon>Chromadorea</taxon>
        <taxon>Rhabditida</taxon>
        <taxon>Rhabditina</taxon>
        <taxon>Rhabditomorpha</taxon>
        <taxon>Strongyloidea</taxon>
        <taxon>Metastrongylidae</taxon>
        <taxon>Parelaphostrongylus</taxon>
    </lineage>
</organism>
<proteinExistence type="predicted"/>
<keyword evidence="2" id="KW-1185">Reference proteome</keyword>
<dbReference type="AlphaFoldDB" id="A0AAD5NDL1"/>
<name>A0AAD5NDL1_PARTN</name>
<reference evidence="1" key="1">
    <citation type="submission" date="2021-06" db="EMBL/GenBank/DDBJ databases">
        <title>Parelaphostrongylus tenuis whole genome reference sequence.</title>
        <authorList>
            <person name="Garwood T.J."/>
            <person name="Larsen P.A."/>
            <person name="Fountain-Jones N.M."/>
            <person name="Garbe J.R."/>
            <person name="Macchietto M.G."/>
            <person name="Kania S.A."/>
            <person name="Gerhold R.W."/>
            <person name="Richards J.E."/>
            <person name="Wolf T.M."/>
        </authorList>
    </citation>
    <scope>NUCLEOTIDE SEQUENCE</scope>
    <source>
        <strain evidence="1">MNPRO001-30</strain>
        <tissue evidence="1">Meninges</tissue>
    </source>
</reference>